<feature type="domain" description="Endonuclease/exonuclease/phosphatase" evidence="2">
    <location>
        <begin position="127"/>
        <end position="331"/>
    </location>
</feature>
<dbReference type="HOGENOM" id="CLU_083563_0_0_6"/>
<dbReference type="NCBIfam" id="NF003840">
    <property type="entry name" value="PRK05421.1-2"/>
    <property type="match status" value="1"/>
</dbReference>
<evidence type="ECO:0000256" key="1">
    <source>
        <dbReference type="SAM" id="Phobius"/>
    </source>
</evidence>
<dbReference type="KEGG" id="vsp:VS_2332"/>
<dbReference type="GO" id="GO:0003824">
    <property type="term" value="F:catalytic activity"/>
    <property type="evidence" value="ECO:0007669"/>
    <property type="project" value="InterPro"/>
</dbReference>
<reference evidence="3 4" key="1">
    <citation type="submission" date="2009-02" db="EMBL/GenBank/DDBJ databases">
        <title>Vibrio splendidus str. LGP32 complete genome.</title>
        <authorList>
            <person name="Mazel D."/>
            <person name="Le Roux F."/>
        </authorList>
    </citation>
    <scope>NUCLEOTIDE SEQUENCE [LARGE SCALE GENOMIC DNA]</scope>
    <source>
        <strain evidence="3 4">LGP32</strain>
    </source>
</reference>
<name>B7VIP8_VIBA3</name>
<gene>
    <name evidence="3" type="ordered locus">VS_2332</name>
</gene>
<protein>
    <recommendedName>
        <fullName evidence="2">Endonuclease/exonuclease/phosphatase domain-containing protein</fullName>
    </recommendedName>
</protein>
<dbReference type="Proteomes" id="UP000009100">
    <property type="component" value="Chromosome 1"/>
</dbReference>
<dbReference type="NCBIfam" id="NF003841">
    <property type="entry name" value="PRK05421.1-3"/>
    <property type="match status" value="1"/>
</dbReference>
<evidence type="ECO:0000259" key="2">
    <source>
        <dbReference type="Pfam" id="PF03372"/>
    </source>
</evidence>
<keyword evidence="1" id="KW-1133">Transmembrane helix</keyword>
<dbReference type="Gene3D" id="3.60.10.10">
    <property type="entry name" value="Endonuclease/exonuclease/phosphatase"/>
    <property type="match status" value="1"/>
</dbReference>
<accession>B7VIP8</accession>
<dbReference type="InterPro" id="IPR036691">
    <property type="entry name" value="Endo/exonu/phosph_ase_sf"/>
</dbReference>
<feature type="transmembrane region" description="Helical" evidence="1">
    <location>
        <begin position="68"/>
        <end position="87"/>
    </location>
</feature>
<keyword evidence="1" id="KW-0812">Transmembrane</keyword>
<keyword evidence="1" id="KW-0472">Membrane</keyword>
<dbReference type="InterPro" id="IPR005135">
    <property type="entry name" value="Endo/exonuclease/phosphatase"/>
</dbReference>
<dbReference type="STRING" id="575788.VS_2332"/>
<dbReference type="SUPFAM" id="SSF56219">
    <property type="entry name" value="DNase I-like"/>
    <property type="match status" value="1"/>
</dbReference>
<dbReference type="eggNOG" id="COG3021">
    <property type="taxonomic scope" value="Bacteria"/>
</dbReference>
<dbReference type="AlphaFoldDB" id="B7VIP8"/>
<dbReference type="EMBL" id="FM954972">
    <property type="protein sequence ID" value="CAV19494.1"/>
    <property type="molecule type" value="Genomic_DNA"/>
</dbReference>
<organism evidence="3 4">
    <name type="scientific">Vibrio atlanticus (strain LGP32)</name>
    <name type="common">Vibrio splendidus (strain Mel32)</name>
    <dbReference type="NCBI Taxonomy" id="575788"/>
    <lineage>
        <taxon>Bacteria</taxon>
        <taxon>Pseudomonadati</taxon>
        <taxon>Pseudomonadota</taxon>
        <taxon>Gammaproteobacteria</taxon>
        <taxon>Vibrionales</taxon>
        <taxon>Vibrionaceae</taxon>
        <taxon>Vibrio</taxon>
    </lineage>
</organism>
<dbReference type="Pfam" id="PF03372">
    <property type="entry name" value="Exo_endo_phos"/>
    <property type="match status" value="1"/>
</dbReference>
<evidence type="ECO:0000313" key="3">
    <source>
        <dbReference type="EMBL" id="CAV19494.1"/>
    </source>
</evidence>
<evidence type="ECO:0000313" key="4">
    <source>
        <dbReference type="Proteomes" id="UP000009100"/>
    </source>
</evidence>
<dbReference type="NCBIfam" id="NF003842">
    <property type="entry name" value="PRK05421.1-4"/>
    <property type="match status" value="1"/>
</dbReference>
<sequence>MLIPLSKRLKQVKLVTVRSSLLKLNVWYVFVLAKKTKTPYKKTITLKGAFIAPFSFLVGCCMFKKTIIVITLLITLAVVSFHIIFVIPNKPNLITSSQNTSNDIYSCYQNSAPKAIDVSDGLDITVWNIYKQNRNNWQSELNQLSAGSDLVLLQEASMTEGLRQWVTSGQWGSTRVNAFEAFEQSAGVLNLATHLPIEACAYTHEEPWLQLPKSALWSRYLLSNGEELAVINIHAVNFTFGTEDYEAQLKSLTDNLQKYRGPVIFAGDFNSWSEARFAVLKDALEQVGLTEVAFEPDNRTQFMTGLVLDYVFYRGLEVDKAKAPITDASDHNPMRVTFKAK</sequence>
<proteinExistence type="predicted"/>